<sequence length="42" mass="4332">MGASDLPQGVVAVNVARDRIEKLQRLVVASCAVAAAWAPGIK</sequence>
<dbReference type="AlphaFoldDB" id="A0A0A9BEU3"/>
<protein>
    <submittedName>
        <fullName evidence="1">Uncharacterized protein</fullName>
    </submittedName>
</protein>
<dbReference type="EMBL" id="GBRH01235406">
    <property type="protein sequence ID" value="JAD62489.1"/>
    <property type="molecule type" value="Transcribed_RNA"/>
</dbReference>
<reference evidence="1" key="1">
    <citation type="submission" date="2014-09" db="EMBL/GenBank/DDBJ databases">
        <authorList>
            <person name="Magalhaes I.L.F."/>
            <person name="Oliveira U."/>
            <person name="Santos F.R."/>
            <person name="Vidigal T.H.D.A."/>
            <person name="Brescovit A.D."/>
            <person name="Santos A.J."/>
        </authorList>
    </citation>
    <scope>NUCLEOTIDE SEQUENCE</scope>
    <source>
        <tissue evidence="1">Shoot tissue taken approximately 20 cm above the soil surface</tissue>
    </source>
</reference>
<reference evidence="1" key="2">
    <citation type="journal article" date="2015" name="Data Brief">
        <title>Shoot transcriptome of the giant reed, Arundo donax.</title>
        <authorList>
            <person name="Barrero R.A."/>
            <person name="Guerrero F.D."/>
            <person name="Moolhuijzen P."/>
            <person name="Goolsby J.A."/>
            <person name="Tidwell J."/>
            <person name="Bellgard S.E."/>
            <person name="Bellgard M.I."/>
        </authorList>
    </citation>
    <scope>NUCLEOTIDE SEQUENCE</scope>
    <source>
        <tissue evidence="1">Shoot tissue taken approximately 20 cm above the soil surface</tissue>
    </source>
</reference>
<name>A0A0A9BEU3_ARUDO</name>
<organism evidence="1">
    <name type="scientific">Arundo donax</name>
    <name type="common">Giant reed</name>
    <name type="synonym">Donax arundinaceus</name>
    <dbReference type="NCBI Taxonomy" id="35708"/>
    <lineage>
        <taxon>Eukaryota</taxon>
        <taxon>Viridiplantae</taxon>
        <taxon>Streptophyta</taxon>
        <taxon>Embryophyta</taxon>
        <taxon>Tracheophyta</taxon>
        <taxon>Spermatophyta</taxon>
        <taxon>Magnoliopsida</taxon>
        <taxon>Liliopsida</taxon>
        <taxon>Poales</taxon>
        <taxon>Poaceae</taxon>
        <taxon>PACMAD clade</taxon>
        <taxon>Arundinoideae</taxon>
        <taxon>Arundineae</taxon>
        <taxon>Arundo</taxon>
    </lineage>
</organism>
<proteinExistence type="predicted"/>
<accession>A0A0A9BEU3</accession>
<evidence type="ECO:0000313" key="1">
    <source>
        <dbReference type="EMBL" id="JAD62489.1"/>
    </source>
</evidence>